<organism evidence="4 5">
    <name type="scientific">Candidatus Acetatifactor stercoripullorum</name>
    <dbReference type="NCBI Taxonomy" id="2838414"/>
    <lineage>
        <taxon>Bacteria</taxon>
        <taxon>Bacillati</taxon>
        <taxon>Bacillota</taxon>
        <taxon>Clostridia</taxon>
        <taxon>Lachnospirales</taxon>
        <taxon>Lachnospiraceae</taxon>
        <taxon>Acetatifactor</taxon>
    </lineage>
</organism>
<dbReference type="PANTHER" id="PTHR22916">
    <property type="entry name" value="GLYCOSYLTRANSFERASE"/>
    <property type="match status" value="1"/>
</dbReference>
<dbReference type="EMBL" id="DXGH01000050">
    <property type="protein sequence ID" value="HIW81633.1"/>
    <property type="molecule type" value="Genomic_DNA"/>
</dbReference>
<name>A0A9D1R518_9FIRM</name>
<feature type="domain" description="Glycosyltransferase 2-like" evidence="3">
    <location>
        <begin position="8"/>
        <end position="108"/>
    </location>
</feature>
<dbReference type="AlphaFoldDB" id="A0A9D1R518"/>
<dbReference type="SUPFAM" id="SSF53448">
    <property type="entry name" value="Nucleotide-diphospho-sugar transferases"/>
    <property type="match status" value="1"/>
</dbReference>
<dbReference type="PANTHER" id="PTHR22916:SF51">
    <property type="entry name" value="GLYCOSYLTRANSFERASE EPSH-RELATED"/>
    <property type="match status" value="1"/>
</dbReference>
<evidence type="ECO:0000313" key="5">
    <source>
        <dbReference type="Proteomes" id="UP000824265"/>
    </source>
</evidence>
<keyword evidence="1 4" id="KW-0328">Glycosyltransferase</keyword>
<dbReference type="InterPro" id="IPR029044">
    <property type="entry name" value="Nucleotide-diphossugar_trans"/>
</dbReference>
<protein>
    <submittedName>
        <fullName evidence="4">Glycosyltransferase</fullName>
        <ecNumber evidence="4">2.4.-.-</ecNumber>
    </submittedName>
</protein>
<reference evidence="4" key="1">
    <citation type="journal article" date="2021" name="PeerJ">
        <title>Extensive microbial diversity within the chicken gut microbiome revealed by metagenomics and culture.</title>
        <authorList>
            <person name="Gilroy R."/>
            <person name="Ravi A."/>
            <person name="Getino M."/>
            <person name="Pursley I."/>
            <person name="Horton D.L."/>
            <person name="Alikhan N.F."/>
            <person name="Baker D."/>
            <person name="Gharbi K."/>
            <person name="Hall N."/>
            <person name="Watson M."/>
            <person name="Adriaenssens E.M."/>
            <person name="Foster-Nyarko E."/>
            <person name="Jarju S."/>
            <person name="Secka A."/>
            <person name="Antonio M."/>
            <person name="Oren A."/>
            <person name="Chaudhuri R.R."/>
            <person name="La Ragione R."/>
            <person name="Hildebrand F."/>
            <person name="Pallen M.J."/>
        </authorList>
    </citation>
    <scope>NUCLEOTIDE SEQUENCE</scope>
    <source>
        <strain evidence="4">CHK195-6426</strain>
    </source>
</reference>
<evidence type="ECO:0000256" key="1">
    <source>
        <dbReference type="ARBA" id="ARBA00022676"/>
    </source>
</evidence>
<keyword evidence="2 4" id="KW-0808">Transferase</keyword>
<dbReference type="EC" id="2.4.-.-" evidence="4"/>
<reference evidence="4" key="2">
    <citation type="submission" date="2021-04" db="EMBL/GenBank/DDBJ databases">
        <authorList>
            <person name="Gilroy R."/>
        </authorList>
    </citation>
    <scope>NUCLEOTIDE SEQUENCE</scope>
    <source>
        <strain evidence="4">CHK195-6426</strain>
    </source>
</reference>
<gene>
    <name evidence="4" type="ORF">H9742_08990</name>
</gene>
<comment type="caution">
    <text evidence="4">The sequence shown here is derived from an EMBL/GenBank/DDBJ whole genome shotgun (WGS) entry which is preliminary data.</text>
</comment>
<dbReference type="CDD" id="cd00761">
    <property type="entry name" value="Glyco_tranf_GTA_type"/>
    <property type="match status" value="1"/>
</dbReference>
<evidence type="ECO:0000259" key="3">
    <source>
        <dbReference type="Pfam" id="PF00535"/>
    </source>
</evidence>
<dbReference type="Gene3D" id="3.90.550.10">
    <property type="entry name" value="Spore Coat Polysaccharide Biosynthesis Protein SpsA, Chain A"/>
    <property type="match status" value="1"/>
</dbReference>
<accession>A0A9D1R518</accession>
<dbReference type="RefSeq" id="WP_318703470.1">
    <property type="nucleotide sequence ID" value="NZ_CALWMU010000053.1"/>
</dbReference>
<dbReference type="InterPro" id="IPR001173">
    <property type="entry name" value="Glyco_trans_2-like"/>
</dbReference>
<dbReference type="Proteomes" id="UP000824265">
    <property type="component" value="Unassembled WGS sequence"/>
</dbReference>
<dbReference type="Pfam" id="PF00535">
    <property type="entry name" value="Glycos_transf_2"/>
    <property type="match status" value="1"/>
</dbReference>
<evidence type="ECO:0000313" key="4">
    <source>
        <dbReference type="EMBL" id="HIW81633.1"/>
    </source>
</evidence>
<sequence length="343" mass="39753">MKYLTLTVPCYNSQDYMRRCIDSLLPGGEDVEIIIVNDGSTDATGQIAAEYEKKYPGIVKAIQKENGGHGSGVNTGMKLARGLYFKVVDSDDWLDAEAYRNLLKEIKTRCGKNQEEMLPDLIVCNYVYNHLEEGTSRSMAYRNVFPQKKVCSWNDMRHFKPSQYLIMHALVYRTEILRQSGVILPEHTFYVDNIFAYNPLPYVKHILYLDMDLYQYYLGREDQSVNEKVLMSRIDQQIRVTKIIAGSVDLNEVRQVYPKLADYMCRNISIMMAISSIHLLLIQNEDAKQKRKKLWQDMKKENPALYYRLKYTTLSGFTYLPGTLGGKLTVGGYRIARKIYQFQ</sequence>
<dbReference type="GO" id="GO:0016757">
    <property type="term" value="F:glycosyltransferase activity"/>
    <property type="evidence" value="ECO:0007669"/>
    <property type="project" value="UniProtKB-KW"/>
</dbReference>
<proteinExistence type="predicted"/>
<evidence type="ECO:0000256" key="2">
    <source>
        <dbReference type="ARBA" id="ARBA00022679"/>
    </source>
</evidence>